<evidence type="ECO:0000313" key="3">
    <source>
        <dbReference type="Proteomes" id="UP001589747"/>
    </source>
</evidence>
<dbReference type="PANTHER" id="PTHR36836">
    <property type="entry name" value="COLANIC ACID BIOSYNTHESIS PROTEIN WCAK"/>
    <property type="match status" value="1"/>
</dbReference>
<gene>
    <name evidence="2" type="primary">csaB</name>
    <name evidence="2" type="ORF">ACFFSY_13950</name>
</gene>
<dbReference type="InterPro" id="IPR007345">
    <property type="entry name" value="Polysacch_pyruvyl_Trfase"/>
</dbReference>
<feature type="domain" description="Polysaccharide pyruvyl transferase" evidence="1">
    <location>
        <begin position="28"/>
        <end position="318"/>
    </location>
</feature>
<sequence>MGASLHPDAQVQPEVKRVVISGYYGFHNSGDEAVLKSMLFALEEEGRQQGVRIVPVVLSIDPAWTTRMYGVEAVHRMRLTEVIRAIRSSDGLISGGGSLLQDATGALTIPYYTGVLKLAQLLRKPTFIYAQGIGPVNRRWMDPLIRGVMRRSAYVSVRDAESAALLGRIGVPAERIDVVPDPVMGMPLPAGAVQGDASRDSADSAVPVVGVSLRHWRKDEADLARAVEALGALARSRAVRLRFLPFHTPSDVETSQWVMERLGDLGPGSSAEMAAPGDDPQLMLQAVSECDLLFGMRLHALIYAANQSVPMIGLSYDPKIDQFLKRVGLEAIGTTEQLDAAAFVAEACRLIDRREEWLAEHKAAIGQLKTEAKRPAKQIASLLRHNNRGDKRT</sequence>
<dbReference type="EMBL" id="JBHMDO010000022">
    <property type="protein sequence ID" value="MFB9327027.1"/>
    <property type="molecule type" value="Genomic_DNA"/>
</dbReference>
<name>A0ABV5KP67_9BACL</name>
<dbReference type="PANTHER" id="PTHR36836:SF1">
    <property type="entry name" value="COLANIC ACID BIOSYNTHESIS PROTEIN WCAK"/>
    <property type="match status" value="1"/>
</dbReference>
<protein>
    <submittedName>
        <fullName evidence="2">Polysaccharide pyruvyl transferase CsaB</fullName>
    </submittedName>
</protein>
<organism evidence="2 3">
    <name type="scientific">Paenibacillus aurantiacus</name>
    <dbReference type="NCBI Taxonomy" id="1936118"/>
    <lineage>
        <taxon>Bacteria</taxon>
        <taxon>Bacillati</taxon>
        <taxon>Bacillota</taxon>
        <taxon>Bacilli</taxon>
        <taxon>Bacillales</taxon>
        <taxon>Paenibacillaceae</taxon>
        <taxon>Paenibacillus</taxon>
    </lineage>
</organism>
<evidence type="ECO:0000313" key="2">
    <source>
        <dbReference type="EMBL" id="MFB9327027.1"/>
    </source>
</evidence>
<dbReference type="GO" id="GO:0016740">
    <property type="term" value="F:transferase activity"/>
    <property type="evidence" value="ECO:0007669"/>
    <property type="project" value="UniProtKB-KW"/>
</dbReference>
<reference evidence="2 3" key="1">
    <citation type="submission" date="2024-09" db="EMBL/GenBank/DDBJ databases">
        <authorList>
            <person name="Sun Q."/>
            <person name="Mori K."/>
        </authorList>
    </citation>
    <scope>NUCLEOTIDE SEQUENCE [LARGE SCALE GENOMIC DNA]</scope>
    <source>
        <strain evidence="2 3">TISTR 2452</strain>
    </source>
</reference>
<dbReference type="SUPFAM" id="SSF53756">
    <property type="entry name" value="UDP-Glycosyltransferase/glycogen phosphorylase"/>
    <property type="match status" value="1"/>
</dbReference>
<evidence type="ECO:0000259" key="1">
    <source>
        <dbReference type="Pfam" id="PF04230"/>
    </source>
</evidence>
<accession>A0ABV5KP67</accession>
<keyword evidence="2" id="KW-0808">Transferase</keyword>
<dbReference type="NCBIfam" id="TIGR03609">
    <property type="entry name" value="S_layer_CsaB"/>
    <property type="match status" value="1"/>
</dbReference>
<proteinExistence type="predicted"/>
<dbReference type="Proteomes" id="UP001589747">
    <property type="component" value="Unassembled WGS sequence"/>
</dbReference>
<dbReference type="InterPro" id="IPR019896">
    <property type="entry name" value="Polysacch_pyruvyl_Trfase_CsaB"/>
</dbReference>
<dbReference type="RefSeq" id="WP_377494867.1">
    <property type="nucleotide sequence ID" value="NZ_JBHMDO010000022.1"/>
</dbReference>
<comment type="caution">
    <text evidence="2">The sequence shown here is derived from an EMBL/GenBank/DDBJ whole genome shotgun (WGS) entry which is preliminary data.</text>
</comment>
<dbReference type="Pfam" id="PF04230">
    <property type="entry name" value="PS_pyruv_trans"/>
    <property type="match status" value="1"/>
</dbReference>
<keyword evidence="3" id="KW-1185">Reference proteome</keyword>